<dbReference type="InterPro" id="IPR014600">
    <property type="entry name" value="UCP035905_mem"/>
</dbReference>
<organism evidence="2 3">
    <name type="scientific">Ramlibacter agri</name>
    <dbReference type="NCBI Taxonomy" id="2728837"/>
    <lineage>
        <taxon>Bacteria</taxon>
        <taxon>Pseudomonadati</taxon>
        <taxon>Pseudomonadota</taxon>
        <taxon>Betaproteobacteria</taxon>
        <taxon>Burkholderiales</taxon>
        <taxon>Comamonadaceae</taxon>
        <taxon>Ramlibacter</taxon>
    </lineage>
</organism>
<evidence type="ECO:0000313" key="2">
    <source>
        <dbReference type="EMBL" id="NML43669.1"/>
    </source>
</evidence>
<dbReference type="AlphaFoldDB" id="A0A848H2D4"/>
<feature type="transmembrane region" description="Helical" evidence="1">
    <location>
        <begin position="565"/>
        <end position="583"/>
    </location>
</feature>
<feature type="transmembrane region" description="Helical" evidence="1">
    <location>
        <begin position="151"/>
        <end position="169"/>
    </location>
</feature>
<feature type="transmembrane region" description="Helical" evidence="1">
    <location>
        <begin position="122"/>
        <end position="139"/>
    </location>
</feature>
<feature type="transmembrane region" description="Helical" evidence="1">
    <location>
        <begin position="891"/>
        <end position="910"/>
    </location>
</feature>
<feature type="transmembrane region" description="Helical" evidence="1">
    <location>
        <begin position="721"/>
        <end position="744"/>
    </location>
</feature>
<feature type="transmembrane region" description="Helical" evidence="1">
    <location>
        <begin position="649"/>
        <end position="673"/>
    </location>
</feature>
<feature type="transmembrane region" description="Helical" evidence="1">
    <location>
        <begin position="477"/>
        <end position="498"/>
    </location>
</feature>
<keyword evidence="1" id="KW-1133">Transmembrane helix</keyword>
<feature type="transmembrane region" description="Helical" evidence="1">
    <location>
        <begin position="210"/>
        <end position="229"/>
    </location>
</feature>
<feature type="transmembrane region" description="Helical" evidence="1">
    <location>
        <begin position="257"/>
        <end position="277"/>
    </location>
</feature>
<feature type="transmembrane region" description="Helical" evidence="1">
    <location>
        <begin position="282"/>
        <end position="301"/>
    </location>
</feature>
<evidence type="ECO:0000256" key="1">
    <source>
        <dbReference type="SAM" id="Phobius"/>
    </source>
</evidence>
<dbReference type="EMBL" id="JABBFX010000001">
    <property type="protein sequence ID" value="NML43669.1"/>
    <property type="molecule type" value="Genomic_DNA"/>
</dbReference>
<dbReference type="PANTHER" id="PTHR38434">
    <property type="entry name" value="BLL2549 PROTEIN"/>
    <property type="match status" value="1"/>
</dbReference>
<proteinExistence type="predicted"/>
<dbReference type="InterPro" id="IPR019286">
    <property type="entry name" value="DUF2339_TM"/>
</dbReference>
<feature type="transmembrane region" description="Helical" evidence="1">
    <location>
        <begin position="366"/>
        <end position="387"/>
    </location>
</feature>
<dbReference type="RefSeq" id="WP_169417863.1">
    <property type="nucleotide sequence ID" value="NZ_JABBFX010000001.1"/>
</dbReference>
<accession>A0A848H2D4</accession>
<feature type="transmembrane region" description="Helical" evidence="1">
    <location>
        <begin position="234"/>
        <end position="251"/>
    </location>
</feature>
<feature type="transmembrane region" description="Helical" evidence="1">
    <location>
        <begin position="446"/>
        <end position="465"/>
    </location>
</feature>
<comment type="caution">
    <text evidence="2">The sequence shown here is derived from an EMBL/GenBank/DDBJ whole genome shotgun (WGS) entry which is preliminary data.</text>
</comment>
<feature type="transmembrane region" description="Helical" evidence="1">
    <location>
        <begin position="313"/>
        <end position="331"/>
    </location>
</feature>
<dbReference type="PIRSF" id="PIRSF035905">
    <property type="entry name" value="UCP035905_mp"/>
    <property type="match status" value="1"/>
</dbReference>
<evidence type="ECO:0000313" key="3">
    <source>
        <dbReference type="Proteomes" id="UP000541185"/>
    </source>
</evidence>
<dbReference type="PANTHER" id="PTHR38434:SF1">
    <property type="entry name" value="BLL2549 PROTEIN"/>
    <property type="match status" value="1"/>
</dbReference>
<sequence>MVIWGAIWGAVLALLWPGYGDIEIRVMFGLALGALAGWSLRRAVRSEVARQARAMAPATRHAPVAAPAAATVPVPASIQPPAQPTVPQPLPAAPPRPLPAAEPDFVTVLVGRARDWLFGGNTVVRLGVLVLFVGLAFLAKYAVDNALLPPALRLAAVAAAGIALFVVGVRLRRRGGAKLAYALTLQGAGIGILYLTVFAAYRLYQYLPSAAAFGALALVCLFSVIIALAQDAPALAFIAFAGGFAAPVLVSTGQGNYVALFGYYLLLGVAIAVIAWLRAWRALNLLGFFATFGVATAWGVLRYRPEDLASTEPFLVAFFLLYLLAALFYALRHGRAARQAIDATLLFANPLVAIGLQAGLVRDIPYALAFSSLAAGALYLGLGWWLAKRRQGDATVRRWLAECFAALALGFLTLAIPLALDARWTSAAWAVEGAAVYSMGRRQGRWLARATGMVLQVIAALVYLSASGSAAQGRWPFANPGFLGAAMLAGAAFAIAWWSREPLDPKEQPSAAAAGFAHNENGLSPVFFWVGVLWWQAALGVEIGRVVAGAQGLEATLFDAAQRQLLHLLAWVLSAFALHHFALPRRARPWAIAATPAWCVLPVMLGVAFWGMATLDHVFQSGGWLAWPVVLVLHLVMLRRLDAGAPRAWWPWVHAGGVWLAVLLAGNALVFAIGRAQLWQTAWATVILLVAATFVLLALGRRAWFEAPAGSLRWPLDRFSAAYLWRAAAPLAVLLATGALLVAVQSSGESRPLPYVPLVNPTDLAVALALAACFLWLQRVRASDLPVPMAARGAAPPAVLAGICFIAVNTVWLRVAHHWGGVAWNAHSLFASFLVQAGYSILWTLIALGLMVGAHQRGLRLPWMLGAGLIGLTLLKLFVIDLSNRGGSERIVVFIAVGLLMLVVGWFAPLPPARRESDAHLQGAA</sequence>
<feature type="transmembrane region" description="Helical" evidence="1">
    <location>
        <begin position="22"/>
        <end position="40"/>
    </location>
</feature>
<keyword evidence="1" id="KW-0812">Transmembrane</keyword>
<feature type="transmembrane region" description="Helical" evidence="1">
    <location>
        <begin position="833"/>
        <end position="854"/>
    </location>
</feature>
<feature type="transmembrane region" description="Helical" evidence="1">
    <location>
        <begin position="590"/>
        <end position="612"/>
    </location>
</feature>
<protein>
    <submittedName>
        <fullName evidence="2">DUF2339 domain-containing protein</fullName>
    </submittedName>
</protein>
<feature type="transmembrane region" description="Helical" evidence="1">
    <location>
        <begin position="618"/>
        <end position="637"/>
    </location>
</feature>
<name>A0A848H2D4_9BURK</name>
<keyword evidence="3" id="KW-1185">Reference proteome</keyword>
<feature type="transmembrane region" description="Helical" evidence="1">
    <location>
        <begin position="861"/>
        <end position="879"/>
    </location>
</feature>
<gene>
    <name evidence="2" type="ORF">HHL11_07910</name>
</gene>
<feature type="transmembrane region" description="Helical" evidence="1">
    <location>
        <begin position="181"/>
        <end position="204"/>
    </location>
</feature>
<reference evidence="2 3" key="1">
    <citation type="submission" date="2020-04" db="EMBL/GenBank/DDBJ databases">
        <title>Ramlibacter sp. G-1-2-2 isolated from soil.</title>
        <authorList>
            <person name="Dahal R.H."/>
        </authorList>
    </citation>
    <scope>NUCLEOTIDE SEQUENCE [LARGE SCALE GENOMIC DNA]</scope>
    <source>
        <strain evidence="2 3">G-1-2-2</strain>
    </source>
</reference>
<feature type="transmembrane region" description="Helical" evidence="1">
    <location>
        <begin position="399"/>
        <end position="420"/>
    </location>
</feature>
<dbReference type="Proteomes" id="UP000541185">
    <property type="component" value="Unassembled WGS sequence"/>
</dbReference>
<feature type="transmembrane region" description="Helical" evidence="1">
    <location>
        <begin position="764"/>
        <end position="782"/>
    </location>
</feature>
<keyword evidence="1" id="KW-0472">Membrane</keyword>
<dbReference type="Pfam" id="PF10101">
    <property type="entry name" value="DUF2339"/>
    <property type="match status" value="1"/>
</dbReference>
<feature type="transmembrane region" description="Helical" evidence="1">
    <location>
        <begin position="679"/>
        <end position="700"/>
    </location>
</feature>
<feature type="transmembrane region" description="Helical" evidence="1">
    <location>
        <begin position="343"/>
        <end position="360"/>
    </location>
</feature>
<feature type="transmembrane region" description="Helical" evidence="1">
    <location>
        <begin position="794"/>
        <end position="813"/>
    </location>
</feature>